<reference evidence="8 9" key="1">
    <citation type="submission" date="2023-04" db="EMBL/GenBank/DDBJ databases">
        <title>A long-awaited taxogenomic arrangement of the family Halomonadaceae.</title>
        <authorList>
            <person name="De La Haba R."/>
            <person name="Chuvochina M."/>
            <person name="Wittouck S."/>
            <person name="Arahal D.R."/>
            <person name="Sanchez-Porro C."/>
            <person name="Hugenholtz P."/>
            <person name="Ventosa A."/>
        </authorList>
    </citation>
    <scope>NUCLEOTIDE SEQUENCE [LARGE SCALE GENOMIC DNA]</scope>
    <source>
        <strain evidence="8 9">DSM 21020</strain>
    </source>
</reference>
<keyword evidence="2" id="KW-1003">Cell membrane</keyword>
<dbReference type="Pfam" id="PF00482">
    <property type="entry name" value="T2SSF"/>
    <property type="match status" value="1"/>
</dbReference>
<evidence type="ECO:0000256" key="4">
    <source>
        <dbReference type="ARBA" id="ARBA00022989"/>
    </source>
</evidence>
<dbReference type="Proteomes" id="UP001254564">
    <property type="component" value="Unassembled WGS sequence"/>
</dbReference>
<protein>
    <submittedName>
        <fullName evidence="8">Type II secretion system F family protein</fullName>
    </submittedName>
</protein>
<dbReference type="InterPro" id="IPR042094">
    <property type="entry name" value="T2SS_GspF_sf"/>
</dbReference>
<gene>
    <name evidence="8" type="ORF">QC823_11120</name>
</gene>
<evidence type="ECO:0000256" key="2">
    <source>
        <dbReference type="ARBA" id="ARBA00022475"/>
    </source>
</evidence>
<proteinExistence type="predicted"/>
<comment type="caution">
    <text evidence="8">The sequence shown here is derived from an EMBL/GenBank/DDBJ whole genome shotgun (WGS) entry which is preliminary data.</text>
</comment>
<evidence type="ECO:0000256" key="3">
    <source>
        <dbReference type="ARBA" id="ARBA00022692"/>
    </source>
</evidence>
<keyword evidence="4 6" id="KW-1133">Transmembrane helix</keyword>
<keyword evidence="9" id="KW-1185">Reference proteome</keyword>
<evidence type="ECO:0000259" key="7">
    <source>
        <dbReference type="Pfam" id="PF00482"/>
    </source>
</evidence>
<feature type="transmembrane region" description="Helical" evidence="6">
    <location>
        <begin position="274"/>
        <end position="294"/>
    </location>
</feature>
<keyword evidence="3 6" id="KW-0812">Transmembrane</keyword>
<feature type="transmembrane region" description="Helical" evidence="6">
    <location>
        <begin position="306"/>
        <end position="325"/>
    </location>
</feature>
<dbReference type="PANTHER" id="PTHR35007:SF1">
    <property type="entry name" value="PILUS ASSEMBLY PROTEIN"/>
    <property type="match status" value="1"/>
</dbReference>
<dbReference type="PANTHER" id="PTHR35007">
    <property type="entry name" value="INTEGRAL MEMBRANE PROTEIN-RELATED"/>
    <property type="match status" value="1"/>
</dbReference>
<feature type="transmembrane region" description="Helical" evidence="6">
    <location>
        <begin position="107"/>
        <end position="125"/>
    </location>
</feature>
<evidence type="ECO:0000256" key="1">
    <source>
        <dbReference type="ARBA" id="ARBA00004651"/>
    </source>
</evidence>
<evidence type="ECO:0000313" key="9">
    <source>
        <dbReference type="Proteomes" id="UP001254564"/>
    </source>
</evidence>
<organism evidence="8 9">
    <name type="scientific">Vreelandella vilamensis</name>
    <dbReference type="NCBI Taxonomy" id="531309"/>
    <lineage>
        <taxon>Bacteria</taxon>
        <taxon>Pseudomonadati</taxon>
        <taxon>Pseudomonadota</taxon>
        <taxon>Gammaproteobacteria</taxon>
        <taxon>Oceanospirillales</taxon>
        <taxon>Halomonadaceae</taxon>
        <taxon>Vreelandella</taxon>
    </lineage>
</organism>
<keyword evidence="5 6" id="KW-0472">Membrane</keyword>
<evidence type="ECO:0000256" key="6">
    <source>
        <dbReference type="SAM" id="Phobius"/>
    </source>
</evidence>
<accession>A0ABU1H5F3</accession>
<dbReference type="RefSeq" id="WP_309656417.1">
    <property type="nucleotide sequence ID" value="NZ_JARWAN010000017.1"/>
</dbReference>
<evidence type="ECO:0000313" key="8">
    <source>
        <dbReference type="EMBL" id="MDR5899534.1"/>
    </source>
</evidence>
<evidence type="ECO:0000256" key="5">
    <source>
        <dbReference type="ARBA" id="ARBA00023136"/>
    </source>
</evidence>
<feature type="transmembrane region" description="Helical" evidence="6">
    <location>
        <begin position="131"/>
        <end position="148"/>
    </location>
</feature>
<feature type="domain" description="Type II secretion system protein GspF" evidence="7">
    <location>
        <begin position="168"/>
        <end position="290"/>
    </location>
</feature>
<dbReference type="EMBL" id="JARWAN010000017">
    <property type="protein sequence ID" value="MDR5899534.1"/>
    <property type="molecule type" value="Genomic_DNA"/>
</dbReference>
<sequence>MDLSSLMDIKFSDQTIVIGMVFIAAFLLMQSFLVPAFGENRQARKRLKKRLRAISSEAQASGEVSLMRRKYLHKLSPLERALESLPGMERLEQLIEQAGKETPAYRVVLYSVCLGGVSGVAGYFLLPQPLLGVLLGVAVAAFPFMRLLRQRSQRLTHFEEQLPDALIIMARALRAGHPFSDAMNLVAEEMTEPLAGEFRTTFMEINYGGDVRGAMLGLLRRVQSVTVMIFVTSVLIQKETGGNLAELLDGLAAVVRDRFRFHRKVKTLSAQGRMAAWILSLLPFVLAGVLTLVSPNFIPMLTQDPIGRQLVMAAFVMIVIGILWMRKIVRIEV</sequence>
<name>A0ABU1H5F3_9GAMM</name>
<dbReference type="InterPro" id="IPR018076">
    <property type="entry name" value="T2SS_GspF_dom"/>
</dbReference>
<dbReference type="Gene3D" id="1.20.81.30">
    <property type="entry name" value="Type II secretion system (T2SS), domain F"/>
    <property type="match status" value="1"/>
</dbReference>
<comment type="subcellular location">
    <subcellularLocation>
        <location evidence="1">Cell membrane</location>
        <topology evidence="1">Multi-pass membrane protein</topology>
    </subcellularLocation>
</comment>
<feature type="transmembrane region" description="Helical" evidence="6">
    <location>
        <begin position="16"/>
        <end position="38"/>
    </location>
</feature>